<dbReference type="Pfam" id="PF12770">
    <property type="entry name" value="CHAT"/>
    <property type="match status" value="1"/>
</dbReference>
<name>K4IEA3_PSYTT</name>
<dbReference type="KEGG" id="ptq:P700755_001241"/>
<keyword evidence="3" id="KW-1185">Reference proteome</keyword>
<gene>
    <name evidence="2" type="ordered locus">P700755_001241</name>
</gene>
<feature type="domain" description="CHAT" evidence="1">
    <location>
        <begin position="5"/>
        <end position="196"/>
    </location>
</feature>
<proteinExistence type="predicted"/>
<dbReference type="STRING" id="313595.P700755_001241"/>
<dbReference type="PANTHER" id="PTHR10098">
    <property type="entry name" value="RAPSYN-RELATED"/>
    <property type="match status" value="1"/>
</dbReference>
<evidence type="ECO:0000313" key="3">
    <source>
        <dbReference type="Proteomes" id="UP000008514"/>
    </source>
</evidence>
<dbReference type="HOGENOM" id="CLU_1371231_0_0_10"/>
<evidence type="ECO:0000259" key="1">
    <source>
        <dbReference type="Pfam" id="PF12770"/>
    </source>
</evidence>
<evidence type="ECO:0000313" key="2">
    <source>
        <dbReference type="EMBL" id="AFU68178.1"/>
    </source>
</evidence>
<dbReference type="eggNOG" id="COG4995">
    <property type="taxonomic scope" value="Bacteria"/>
</dbReference>
<dbReference type="InterPro" id="IPR024983">
    <property type="entry name" value="CHAT_dom"/>
</dbReference>
<reference evidence="2" key="2">
    <citation type="submission" date="2012-09" db="EMBL/GenBank/DDBJ databases">
        <title>The complete sequence of Psychroflexus torquis an extreme psychrophile from sea-ice that is stimulated by light.</title>
        <authorList>
            <person name="Feng S."/>
            <person name="Powell S.M."/>
            <person name="Bowman J.P."/>
        </authorList>
    </citation>
    <scope>NUCLEOTIDE SEQUENCE [LARGE SCALE GENOMIC DNA]</scope>
    <source>
        <strain evidence="2">ATCC 700755</strain>
    </source>
</reference>
<reference evidence="2" key="1">
    <citation type="submission" date="2006-03" db="EMBL/GenBank/DDBJ databases">
        <authorList>
            <person name="Bowman J."/>
            <person name="Ferriera S."/>
            <person name="Johnson J."/>
            <person name="Kravitz S."/>
            <person name="Halpern A."/>
            <person name="Remington K."/>
            <person name="Beeson K."/>
            <person name="Tran B."/>
            <person name="Rogers Y.-H."/>
            <person name="Friedman R."/>
            <person name="Venter J.C."/>
        </authorList>
    </citation>
    <scope>NUCLEOTIDE SEQUENCE [LARGE SCALE GENOMIC DNA]</scope>
    <source>
        <strain evidence="2">ATCC 700755</strain>
    </source>
</reference>
<accession>K4IEA3</accession>
<protein>
    <submittedName>
        <fullName evidence="2">CHAT domain protein</fullName>
    </submittedName>
</protein>
<dbReference type="PANTHER" id="PTHR10098:SF108">
    <property type="entry name" value="TETRATRICOPEPTIDE REPEAT PROTEIN 28"/>
    <property type="match status" value="1"/>
</dbReference>
<dbReference type="Proteomes" id="UP000008514">
    <property type="component" value="Chromosome"/>
</dbReference>
<dbReference type="EMBL" id="CP003879">
    <property type="protein sequence ID" value="AFU68178.1"/>
    <property type="molecule type" value="Genomic_DNA"/>
</dbReference>
<sequence length="199" mass="22597">MLGKSKELSGYNATETAFKKLSGNSPSILHIATHGFFFPKLKEKPKKSELLGQKNSYRYQENPLLRSGLLFANANYSWQNGNNPYEEDDGILTALEISNLDLKNTDIVILSACETGLGDIAGSEGVYGLQRAFKMAGVKTIIMSLWEVPDAETAEFMNLFYSKWKKYNNPKKAFKESQQVMMNTYRDEPQKWASFVYFE</sequence>
<organism evidence="2 3">
    <name type="scientific">Psychroflexus torquis (strain ATCC 700755 / CIP 106069 / ACAM 623)</name>
    <dbReference type="NCBI Taxonomy" id="313595"/>
    <lineage>
        <taxon>Bacteria</taxon>
        <taxon>Pseudomonadati</taxon>
        <taxon>Bacteroidota</taxon>
        <taxon>Flavobacteriia</taxon>
        <taxon>Flavobacteriales</taxon>
        <taxon>Flavobacteriaceae</taxon>
        <taxon>Psychroflexus</taxon>
    </lineage>
</organism>
<dbReference type="AlphaFoldDB" id="K4IEA3"/>